<dbReference type="EMBL" id="CAJNNV010031300">
    <property type="protein sequence ID" value="CAE8635536.1"/>
    <property type="molecule type" value="Genomic_DNA"/>
</dbReference>
<keyword evidence="5" id="KW-0067">ATP-binding</keyword>
<accession>A0A813HBX9</accession>
<evidence type="ECO:0000256" key="2">
    <source>
        <dbReference type="ARBA" id="ARBA00022741"/>
    </source>
</evidence>
<comment type="caution">
    <text evidence="9">The sequence shown here is derived from an EMBL/GenBank/DDBJ whole genome shotgun (WGS) entry which is preliminary data.</text>
</comment>
<dbReference type="Pfam" id="PF13087">
    <property type="entry name" value="AAA_12"/>
    <property type="match status" value="1"/>
</dbReference>
<name>A0A813HBX9_POLGL</name>
<evidence type="ECO:0000259" key="7">
    <source>
        <dbReference type="Pfam" id="PF13086"/>
    </source>
</evidence>
<proteinExistence type="inferred from homology"/>
<dbReference type="InterPro" id="IPR050534">
    <property type="entry name" value="Coronavir_polyprotein_1ab"/>
</dbReference>
<reference evidence="9" key="1">
    <citation type="submission" date="2021-02" db="EMBL/GenBank/DDBJ databases">
        <authorList>
            <person name="Dougan E. K."/>
            <person name="Rhodes N."/>
            <person name="Thang M."/>
            <person name="Chan C."/>
        </authorList>
    </citation>
    <scope>NUCLEOTIDE SEQUENCE</scope>
</reference>
<dbReference type="PANTHER" id="PTHR43788:SF13">
    <property type="entry name" value="REGULATOR OF NONSENSE TRANSCRIPTS 1"/>
    <property type="match status" value="1"/>
</dbReference>
<evidence type="ECO:0000259" key="8">
    <source>
        <dbReference type="Pfam" id="PF13087"/>
    </source>
</evidence>
<comment type="similarity">
    <text evidence="1">Belongs to the DNA2/NAM7 helicase family.</text>
</comment>
<feature type="compositionally biased region" description="Basic and acidic residues" evidence="6">
    <location>
        <begin position="1178"/>
        <end position="1188"/>
    </location>
</feature>
<dbReference type="CDD" id="cd18808">
    <property type="entry name" value="SF1_C_Upf1"/>
    <property type="match status" value="1"/>
</dbReference>
<feature type="region of interest" description="Disordered" evidence="6">
    <location>
        <begin position="593"/>
        <end position="624"/>
    </location>
</feature>
<evidence type="ECO:0000313" key="9">
    <source>
        <dbReference type="EMBL" id="CAE8635536.1"/>
    </source>
</evidence>
<feature type="domain" description="DNA2/NAM7 helicase-like C-terminal" evidence="8">
    <location>
        <begin position="891"/>
        <end position="1084"/>
    </location>
</feature>
<feature type="region of interest" description="Disordered" evidence="6">
    <location>
        <begin position="546"/>
        <end position="580"/>
    </location>
</feature>
<feature type="compositionally biased region" description="Basic and acidic residues" evidence="6">
    <location>
        <begin position="600"/>
        <end position="624"/>
    </location>
</feature>
<keyword evidence="3" id="KW-0378">Hydrolase</keyword>
<evidence type="ECO:0000256" key="6">
    <source>
        <dbReference type="SAM" id="MobiDB-lite"/>
    </source>
</evidence>
<evidence type="ECO:0000256" key="3">
    <source>
        <dbReference type="ARBA" id="ARBA00022801"/>
    </source>
</evidence>
<feature type="region of interest" description="Disordered" evidence="6">
    <location>
        <begin position="1141"/>
        <end position="1266"/>
    </location>
</feature>
<feature type="region of interest" description="Disordered" evidence="6">
    <location>
        <begin position="757"/>
        <end position="776"/>
    </location>
</feature>
<dbReference type="GO" id="GO:0005694">
    <property type="term" value="C:chromosome"/>
    <property type="evidence" value="ECO:0007669"/>
    <property type="project" value="UniProtKB-ARBA"/>
</dbReference>
<dbReference type="GO" id="GO:0005524">
    <property type="term" value="F:ATP binding"/>
    <property type="evidence" value="ECO:0007669"/>
    <property type="project" value="UniProtKB-KW"/>
</dbReference>
<feature type="compositionally biased region" description="Low complexity" evidence="6">
    <location>
        <begin position="563"/>
        <end position="580"/>
    </location>
</feature>
<keyword evidence="2" id="KW-0547">Nucleotide-binding</keyword>
<dbReference type="Gene3D" id="3.40.50.300">
    <property type="entry name" value="P-loop containing nucleotide triphosphate hydrolases"/>
    <property type="match status" value="2"/>
</dbReference>
<dbReference type="Pfam" id="PF13086">
    <property type="entry name" value="AAA_11"/>
    <property type="match status" value="1"/>
</dbReference>
<evidence type="ECO:0000256" key="5">
    <source>
        <dbReference type="ARBA" id="ARBA00022840"/>
    </source>
</evidence>
<dbReference type="GO" id="GO:0043139">
    <property type="term" value="F:5'-3' DNA helicase activity"/>
    <property type="evidence" value="ECO:0007669"/>
    <property type="project" value="TreeGrafter"/>
</dbReference>
<gene>
    <name evidence="9" type="ORF">PGLA1383_LOCUS51135</name>
</gene>
<feature type="domain" description="DNA2/NAM7 helicase helicase" evidence="7">
    <location>
        <begin position="659"/>
        <end position="883"/>
    </location>
</feature>
<keyword evidence="10" id="KW-1185">Reference proteome</keyword>
<dbReference type="OrthoDB" id="6513042at2759"/>
<feature type="compositionally biased region" description="Acidic residues" evidence="6">
    <location>
        <begin position="762"/>
        <end position="776"/>
    </location>
</feature>
<evidence type="ECO:0000256" key="1">
    <source>
        <dbReference type="ARBA" id="ARBA00007913"/>
    </source>
</evidence>
<dbReference type="InterPro" id="IPR047187">
    <property type="entry name" value="SF1_C_Upf1"/>
</dbReference>
<organism evidence="9 10">
    <name type="scientific">Polarella glacialis</name>
    <name type="common">Dinoflagellate</name>
    <dbReference type="NCBI Taxonomy" id="89957"/>
    <lineage>
        <taxon>Eukaryota</taxon>
        <taxon>Sar</taxon>
        <taxon>Alveolata</taxon>
        <taxon>Dinophyceae</taxon>
        <taxon>Suessiales</taxon>
        <taxon>Suessiaceae</taxon>
        <taxon>Polarella</taxon>
    </lineage>
</organism>
<dbReference type="InterPro" id="IPR041679">
    <property type="entry name" value="DNA2/NAM7-like_C"/>
</dbReference>
<dbReference type="GO" id="GO:0016787">
    <property type="term" value="F:hydrolase activity"/>
    <property type="evidence" value="ECO:0007669"/>
    <property type="project" value="UniProtKB-KW"/>
</dbReference>
<dbReference type="AlphaFoldDB" id="A0A813HBX9"/>
<dbReference type="Proteomes" id="UP000654075">
    <property type="component" value="Unassembled WGS sequence"/>
</dbReference>
<evidence type="ECO:0000313" key="10">
    <source>
        <dbReference type="Proteomes" id="UP000654075"/>
    </source>
</evidence>
<sequence>MDSCDGSLQADGGAPGRGAAASGGRFAGKWRQFSGAADRDEEEEKKRRQAGAKTRYNLSKELNDGRLSQSVALAEQLLDYGEKPPNDLLRKLIDAAAGDSDVELFAQAVNVCVRGGIQFDEIGFAALVGRLFAREAPHAQIRCAMNFGLEKDAEVLPLVPLEVEKDADRTDCFRGSTNDDSGEVGLDELSPLGSAPRPPHLEFYGSTNAPSLNGLYQLKASRRDLLGHDRPIYERRLAMTDRYCVYYWDASLPETKDDSWPSGWYVGSEVGGGGVIFARCLSHGQSSSSTAAQATSAPPNVGNWEVKTKNGFRTPDARAKALRTASLNEVETESALSLVDLEAMKGATVGQDPRTSKYFCHFFVLLALEHLAEIKGFRVKWGFRSVDELVGFGLCFKDIKVETVKPPKESTKVNLPGWPETATQIVFFLLPRGTTEGGCRFKSAESVIISWGDPLKARLCEGSVSSIDFRSRQLTVKINGTMPEDPYSRFKYRIDNYANRTSYERQVVALLEFTAMERNKICELLVTAAIGKVDLAVLGGDGFASTKKAPGGKKAKKGEGKGKPAPSGPARGSEAALKNQAAALANWDDEDFFSEEEEEGKSKDKDLELQQEKAAKAAKNDDEEKMKEATRALASEAVEGINQDNIATTKALVAVMPHTSDSQKDAIISSMSSRVTIVQGPPGTGKTHTSVRIITNWVKTMGYKPLLATSECNVAVDNIAEGLVANGVKVVRIGRCEKVSVRLDQAVLMNLIKEGRRKAREEGDESEDDEADFDNIGDEPADWNSWHWTEWQRKRQARWRHVAWDRKKDKFMKEKILREAEVICATTITSGSPQLSGFKFHGILIDEVAQATETSSIVPIITRGAQQLVLCGDHCQLPPSVQSREAELRGYSLSLYSRLVESGVPFRFLDTQYRAHPQLMEFSASCIYHGKLKSGIDGSERPQPLGIPWPSKKCPAAFFECGVEEHLEGESKANEAEAKMVRKLVQGVIDKGDIGVGDIGIVTPYKGQVRVLRRVMEKLKLPPGETAILEMASVDNFQGREKELIIFTAVRCNDHGSVGFLSDWRRLNVMITRARRGLVIVGSAETLCHDPHWKLWLEFTEKQGGCPKGTVRKAIEAEGKRLEADFALELLGALPVAVATTTTPTQKEKETTWSASEWAAWEQETPRAEVGGKPAKKAKAEAEAEDSAKRRKTAEGQQKTPEREAEDSAKRRKTTEGQEKWTPNAGGSWDSSGSGSGHWSAAAWSGTDKSSWKPKDQEWSWSSARS</sequence>
<evidence type="ECO:0000256" key="4">
    <source>
        <dbReference type="ARBA" id="ARBA00022806"/>
    </source>
</evidence>
<feature type="compositionally biased region" description="Low complexity" evidence="6">
    <location>
        <begin position="1225"/>
        <end position="1246"/>
    </location>
</feature>
<dbReference type="SUPFAM" id="SSF52540">
    <property type="entry name" value="P-loop containing nucleoside triphosphate hydrolases"/>
    <property type="match status" value="1"/>
</dbReference>
<feature type="region of interest" description="Disordered" evidence="6">
    <location>
        <begin position="1"/>
        <end position="55"/>
    </location>
</feature>
<evidence type="ECO:0008006" key="11">
    <source>
        <dbReference type="Google" id="ProtNLM"/>
    </source>
</evidence>
<protein>
    <recommendedName>
        <fullName evidence="11">RNA helicase</fullName>
    </recommendedName>
</protein>
<keyword evidence="4" id="KW-0347">Helicase</keyword>
<dbReference type="PANTHER" id="PTHR43788">
    <property type="entry name" value="DNA2/NAM7 HELICASE FAMILY MEMBER"/>
    <property type="match status" value="1"/>
</dbReference>
<dbReference type="FunFam" id="3.40.50.300:FF:000326">
    <property type="entry name" value="P-loop containing nucleoside triphosphate hydrolase"/>
    <property type="match status" value="1"/>
</dbReference>
<dbReference type="InterPro" id="IPR041677">
    <property type="entry name" value="DNA2/NAM7_AAA_11"/>
</dbReference>
<feature type="compositionally biased region" description="Basic and acidic residues" evidence="6">
    <location>
        <begin position="1200"/>
        <end position="1219"/>
    </location>
</feature>
<dbReference type="InterPro" id="IPR027417">
    <property type="entry name" value="P-loop_NTPase"/>
</dbReference>